<sequence length="165" mass="18521">MSEDREPVDQQHHPPPATSSTTKRKASDTDLPWEFSFEVKFYPTTPTTIVDDHARYYVFIQLRRDILTGRLPATADTHALLGSFVAQIEFGDAPAQVNDEYENFIVGARLVPTEHSNAEVSQTERTDGFGGGDFVPGPLATVNLQEDEGPRHREKKSRPLRRTLT</sequence>
<reference evidence="3" key="2">
    <citation type="submission" date="2022-06" db="UniProtKB">
        <authorList>
            <consortium name="EnsemblMetazoa"/>
        </authorList>
    </citation>
    <scope>IDENTIFICATION</scope>
    <source>
        <strain evidence="3">DF5081</strain>
    </source>
</reference>
<dbReference type="GO" id="GO:0005886">
    <property type="term" value="C:plasma membrane"/>
    <property type="evidence" value="ECO:0007669"/>
    <property type="project" value="TreeGrafter"/>
</dbReference>
<feature type="region of interest" description="Disordered" evidence="1">
    <location>
        <begin position="123"/>
        <end position="165"/>
    </location>
</feature>
<evidence type="ECO:0000256" key="1">
    <source>
        <dbReference type="SAM" id="MobiDB-lite"/>
    </source>
</evidence>
<accession>A0A8R1E176</accession>
<evidence type="ECO:0000313" key="4">
    <source>
        <dbReference type="Proteomes" id="UP000005237"/>
    </source>
</evidence>
<dbReference type="GO" id="GO:0031032">
    <property type="term" value="P:actomyosin structure organization"/>
    <property type="evidence" value="ECO:0007669"/>
    <property type="project" value="TreeGrafter"/>
</dbReference>
<dbReference type="Pfam" id="PF00373">
    <property type="entry name" value="FERM_M"/>
    <property type="match status" value="1"/>
</dbReference>
<feature type="compositionally biased region" description="Basic residues" evidence="1">
    <location>
        <begin position="152"/>
        <end position="165"/>
    </location>
</feature>
<dbReference type="InterPro" id="IPR014352">
    <property type="entry name" value="FERM/acyl-CoA-bd_prot_sf"/>
</dbReference>
<dbReference type="Gene3D" id="1.20.80.10">
    <property type="match status" value="1"/>
</dbReference>
<dbReference type="AlphaFoldDB" id="A0A8R1E176"/>
<dbReference type="InterPro" id="IPR019748">
    <property type="entry name" value="FERM_central"/>
</dbReference>
<dbReference type="Proteomes" id="UP000005237">
    <property type="component" value="Unassembled WGS sequence"/>
</dbReference>
<reference evidence="4" key="1">
    <citation type="submission" date="2010-08" db="EMBL/GenBank/DDBJ databases">
        <authorList>
            <consortium name="Caenorhabditis japonica Sequencing Consortium"/>
            <person name="Wilson R.K."/>
        </authorList>
    </citation>
    <scope>NUCLEOTIDE SEQUENCE [LARGE SCALE GENOMIC DNA]</scope>
    <source>
        <strain evidence="4">DF5081</strain>
    </source>
</reference>
<dbReference type="PROSITE" id="PS50057">
    <property type="entry name" value="FERM_3"/>
    <property type="match status" value="1"/>
</dbReference>
<protein>
    <submittedName>
        <fullName evidence="3">FERM domain-containing protein</fullName>
    </submittedName>
</protein>
<dbReference type="InterPro" id="IPR000299">
    <property type="entry name" value="FERM_domain"/>
</dbReference>
<feature type="domain" description="FERM" evidence="2">
    <location>
        <begin position="1"/>
        <end position="165"/>
    </location>
</feature>
<dbReference type="CDD" id="cd14473">
    <property type="entry name" value="FERM_B-lobe"/>
    <property type="match status" value="1"/>
</dbReference>
<organism evidence="3 4">
    <name type="scientific">Caenorhabditis japonica</name>
    <dbReference type="NCBI Taxonomy" id="281687"/>
    <lineage>
        <taxon>Eukaryota</taxon>
        <taxon>Metazoa</taxon>
        <taxon>Ecdysozoa</taxon>
        <taxon>Nematoda</taxon>
        <taxon>Chromadorea</taxon>
        <taxon>Rhabditida</taxon>
        <taxon>Rhabditina</taxon>
        <taxon>Rhabditomorpha</taxon>
        <taxon>Rhabditoidea</taxon>
        <taxon>Rhabditidae</taxon>
        <taxon>Peloderinae</taxon>
        <taxon>Caenorhabditis</taxon>
    </lineage>
</organism>
<name>A0A8R1E176_CAEJA</name>
<dbReference type="EnsemblMetazoa" id="CJA17977b.1">
    <property type="protein sequence ID" value="CJA17977b.1"/>
    <property type="gene ID" value="WBGene00137182"/>
</dbReference>
<evidence type="ECO:0000313" key="3">
    <source>
        <dbReference type="EnsemblMetazoa" id="CJA17977b.1"/>
    </source>
</evidence>
<dbReference type="InterPro" id="IPR035963">
    <property type="entry name" value="FERM_2"/>
</dbReference>
<proteinExistence type="predicted"/>
<keyword evidence="4" id="KW-1185">Reference proteome</keyword>
<dbReference type="PANTHER" id="PTHR23280">
    <property type="entry name" value="4.1 G PROTEIN"/>
    <property type="match status" value="1"/>
</dbReference>
<dbReference type="GO" id="GO:0005856">
    <property type="term" value="C:cytoskeleton"/>
    <property type="evidence" value="ECO:0007669"/>
    <property type="project" value="TreeGrafter"/>
</dbReference>
<feature type="compositionally biased region" description="Basic and acidic residues" evidence="1">
    <location>
        <begin position="1"/>
        <end position="12"/>
    </location>
</feature>
<feature type="region of interest" description="Disordered" evidence="1">
    <location>
        <begin position="1"/>
        <end position="27"/>
    </location>
</feature>
<evidence type="ECO:0000259" key="2">
    <source>
        <dbReference type="PROSITE" id="PS50057"/>
    </source>
</evidence>
<dbReference type="PANTHER" id="PTHR23280:SF21">
    <property type="entry name" value="PROTEIN 4.1 HOMOLOG"/>
    <property type="match status" value="1"/>
</dbReference>
<dbReference type="SUPFAM" id="SSF47031">
    <property type="entry name" value="Second domain of FERM"/>
    <property type="match status" value="1"/>
</dbReference>